<dbReference type="PANTHER" id="PTHR11001">
    <property type="entry name" value="MITOCHONDRIAL FISSION PROCESS PROTEIN 1"/>
    <property type="match status" value="1"/>
</dbReference>
<dbReference type="AlphaFoldDB" id="A0A443HVN7"/>
<evidence type="ECO:0000256" key="4">
    <source>
        <dbReference type="SAM" id="MobiDB-lite"/>
    </source>
</evidence>
<protein>
    <recommendedName>
        <fullName evidence="2">Mitochondrial fission process protein 1</fullName>
    </recommendedName>
    <alternativeName>
        <fullName evidence="3">Mitochondrial 18 kDa protein</fullName>
    </alternativeName>
</protein>
<comment type="similarity">
    <text evidence="1">Belongs to the MTFP1 family.</text>
</comment>
<dbReference type="EMBL" id="RCNU01000004">
    <property type="protein sequence ID" value="RWQ95905.1"/>
    <property type="molecule type" value="Genomic_DNA"/>
</dbReference>
<feature type="region of interest" description="Disordered" evidence="4">
    <location>
        <begin position="310"/>
        <end position="368"/>
    </location>
</feature>
<dbReference type="PANTHER" id="PTHR11001:SF2">
    <property type="entry name" value="MITOCHONDRIAL FISSION PROCESS PROTEIN 1"/>
    <property type="match status" value="1"/>
</dbReference>
<feature type="compositionally biased region" description="Basic and acidic residues" evidence="4">
    <location>
        <begin position="332"/>
        <end position="348"/>
    </location>
</feature>
<dbReference type="InterPro" id="IPR019560">
    <property type="entry name" value="Mitochondrial_18_kDa_protein"/>
</dbReference>
<dbReference type="VEuPathDB" id="FungiDB:C8Q69DRAFT_506120"/>
<keyword evidence="6" id="KW-1185">Reference proteome</keyword>
<reference evidence="5 6" key="1">
    <citation type="journal article" date="2018" name="Front. Microbiol.">
        <title>Genomic and genetic insights into a cosmopolitan fungus, Paecilomyces variotii (Eurotiales).</title>
        <authorList>
            <person name="Urquhart A.S."/>
            <person name="Mondo S.J."/>
            <person name="Makela M.R."/>
            <person name="Hane J.K."/>
            <person name="Wiebenga A."/>
            <person name="He G."/>
            <person name="Mihaltcheva S."/>
            <person name="Pangilinan J."/>
            <person name="Lipzen A."/>
            <person name="Barry K."/>
            <person name="de Vries R.P."/>
            <person name="Grigoriev I.V."/>
            <person name="Idnurm A."/>
        </authorList>
    </citation>
    <scope>NUCLEOTIDE SEQUENCE [LARGE SCALE GENOMIC DNA]</scope>
    <source>
        <strain evidence="5 6">CBS 101075</strain>
    </source>
</reference>
<evidence type="ECO:0000256" key="2">
    <source>
        <dbReference type="ARBA" id="ARBA00017835"/>
    </source>
</evidence>
<organism evidence="5 6">
    <name type="scientific">Byssochlamys spectabilis</name>
    <name type="common">Paecilomyces variotii</name>
    <dbReference type="NCBI Taxonomy" id="264951"/>
    <lineage>
        <taxon>Eukaryota</taxon>
        <taxon>Fungi</taxon>
        <taxon>Dikarya</taxon>
        <taxon>Ascomycota</taxon>
        <taxon>Pezizomycotina</taxon>
        <taxon>Eurotiomycetes</taxon>
        <taxon>Eurotiomycetidae</taxon>
        <taxon>Eurotiales</taxon>
        <taxon>Thermoascaceae</taxon>
        <taxon>Paecilomyces</taxon>
    </lineage>
</organism>
<dbReference type="GO" id="GO:0005739">
    <property type="term" value="C:mitochondrion"/>
    <property type="evidence" value="ECO:0007669"/>
    <property type="project" value="TreeGrafter"/>
</dbReference>
<dbReference type="Proteomes" id="UP000283841">
    <property type="component" value="Unassembled WGS sequence"/>
</dbReference>
<gene>
    <name evidence="5" type="ORF">C8Q69DRAFT_506120</name>
</gene>
<dbReference type="Pfam" id="PF10558">
    <property type="entry name" value="MTP18"/>
    <property type="match status" value="1"/>
</dbReference>
<accession>A0A443HVN7</accession>
<evidence type="ECO:0000313" key="5">
    <source>
        <dbReference type="EMBL" id="RWQ95905.1"/>
    </source>
</evidence>
<evidence type="ECO:0000256" key="1">
    <source>
        <dbReference type="ARBA" id="ARBA00009224"/>
    </source>
</evidence>
<feature type="compositionally biased region" description="Low complexity" evidence="4">
    <location>
        <begin position="163"/>
        <end position="175"/>
    </location>
</feature>
<dbReference type="GO" id="GO:0000266">
    <property type="term" value="P:mitochondrial fission"/>
    <property type="evidence" value="ECO:0007669"/>
    <property type="project" value="TreeGrafter"/>
</dbReference>
<dbReference type="GeneID" id="39602047"/>
<evidence type="ECO:0000256" key="3">
    <source>
        <dbReference type="ARBA" id="ARBA00029631"/>
    </source>
</evidence>
<comment type="caution">
    <text evidence="5">The sequence shown here is derived from an EMBL/GenBank/DDBJ whole genome shotgun (WGS) entry which is preliminary data.</text>
</comment>
<name>A0A443HVN7_BYSSP</name>
<feature type="region of interest" description="Disordered" evidence="4">
    <location>
        <begin position="1"/>
        <end position="35"/>
    </location>
</feature>
<evidence type="ECO:0000313" key="6">
    <source>
        <dbReference type="Proteomes" id="UP000283841"/>
    </source>
</evidence>
<proteinExistence type="inferred from homology"/>
<sequence>MFWGKRKSDDDGVAHVRDEPRPDFSKQPLPREKLPPKLQQLVDREDNFFDEIYSPYSVDTNDTPYRYAAYANRIRTILLSAHRYVAYTSDIGESFRPVAHPLLVRGAYAISWTYILGDVAHEGYKAYLRNRRVLAPPSEAYKDATDLNLPHVMRGMATGNISGSLTSSSSSVDQSRPNEGDADLVPWPTPHIPLIEDYRVIMAKRAVFQSIASMGLPAFTIHSVVKYSGKYLKNSKNAMLRTWGPIGLGLSVVPFLPYLFDRPIDEAVEWGFETAIRSFAGESEVVPLQSPAHSQSGEVATLDSVLKLQGEKTRQEAVPEGSQSSDSVPSWEEYKENKLRQREQRKQGNQDSSILSKISFVSGKSKEE</sequence>
<dbReference type="OrthoDB" id="424969at2759"/>
<feature type="region of interest" description="Disordered" evidence="4">
    <location>
        <begin position="163"/>
        <end position="183"/>
    </location>
</feature>
<dbReference type="RefSeq" id="XP_028485550.1">
    <property type="nucleotide sequence ID" value="XM_028632770.1"/>
</dbReference>